<organism evidence="1 2">
    <name type="scientific">Echinicola arenosa</name>
    <dbReference type="NCBI Taxonomy" id="2774144"/>
    <lineage>
        <taxon>Bacteria</taxon>
        <taxon>Pseudomonadati</taxon>
        <taxon>Bacteroidota</taxon>
        <taxon>Cytophagia</taxon>
        <taxon>Cytophagales</taxon>
        <taxon>Cyclobacteriaceae</taxon>
        <taxon>Echinicola</taxon>
    </lineage>
</organism>
<keyword evidence="2" id="KW-1185">Reference proteome</keyword>
<dbReference type="EMBL" id="JACYTQ010000011">
    <property type="protein sequence ID" value="MBD8491190.1"/>
    <property type="molecule type" value="Genomic_DNA"/>
</dbReference>
<dbReference type="RefSeq" id="WP_192012069.1">
    <property type="nucleotide sequence ID" value="NZ_JACYTQ010000011.1"/>
</dbReference>
<name>A0ABR9AQY2_9BACT</name>
<sequence>MSIYSNLNLFKDFKTMWLKANKLLLLCVVIMMASCESDKKSREKMIEEVMIIHDEVMPKMGKIKSAQKRLLQEAEILEREDSVAKSSKVKELRMIAGQLGDAYDGMFDWMHQYPKSFDDMAEDEVFKVLEEQKVKITKVNKDIKEALKQLDDLEE</sequence>
<evidence type="ECO:0008006" key="3">
    <source>
        <dbReference type="Google" id="ProtNLM"/>
    </source>
</evidence>
<dbReference type="Proteomes" id="UP000647133">
    <property type="component" value="Unassembled WGS sequence"/>
</dbReference>
<evidence type="ECO:0000313" key="2">
    <source>
        <dbReference type="Proteomes" id="UP000647133"/>
    </source>
</evidence>
<gene>
    <name evidence="1" type="ORF">IFO69_20725</name>
</gene>
<evidence type="ECO:0000313" key="1">
    <source>
        <dbReference type="EMBL" id="MBD8491190.1"/>
    </source>
</evidence>
<comment type="caution">
    <text evidence="1">The sequence shown here is derived from an EMBL/GenBank/DDBJ whole genome shotgun (WGS) entry which is preliminary data.</text>
</comment>
<protein>
    <recommendedName>
        <fullName evidence="3">Viral A-type inclusion protein</fullName>
    </recommendedName>
</protein>
<proteinExistence type="predicted"/>
<reference evidence="1 2" key="1">
    <citation type="submission" date="2020-09" db="EMBL/GenBank/DDBJ databases">
        <title>Echinicola sp. CAU 1574 isolated from sand of Sido Beach.</title>
        <authorList>
            <person name="Kim W."/>
        </authorList>
    </citation>
    <scope>NUCLEOTIDE SEQUENCE [LARGE SCALE GENOMIC DNA]</scope>
    <source>
        <strain evidence="1 2">CAU 1574</strain>
    </source>
</reference>
<accession>A0ABR9AQY2</accession>